<dbReference type="GO" id="GO:0005739">
    <property type="term" value="C:mitochondrion"/>
    <property type="evidence" value="ECO:0007669"/>
    <property type="project" value="UniProtKB-SubCell"/>
</dbReference>
<feature type="domain" description="Peptidase M16 N-terminal" evidence="4">
    <location>
        <begin position="54"/>
        <end position="196"/>
    </location>
</feature>
<feature type="domain" description="Peptidase M16 C-terminal" evidence="5">
    <location>
        <begin position="208"/>
        <end position="383"/>
    </location>
</feature>
<keyword evidence="3" id="KW-0496">Mitochondrion</keyword>
<dbReference type="OrthoDB" id="6369905at2759"/>
<reference evidence="6" key="1">
    <citation type="submission" date="2020-08" db="EMBL/GenBank/DDBJ databases">
        <title>Multicomponent nature underlies the extraordinary mechanical properties of spider dragline silk.</title>
        <authorList>
            <person name="Kono N."/>
            <person name="Nakamura H."/>
            <person name="Mori M."/>
            <person name="Yoshida Y."/>
            <person name="Ohtoshi R."/>
            <person name="Malay A.D."/>
            <person name="Moran D.A.P."/>
            <person name="Tomita M."/>
            <person name="Numata K."/>
            <person name="Arakawa K."/>
        </authorList>
    </citation>
    <scope>NUCLEOTIDE SEQUENCE</scope>
</reference>
<dbReference type="InterPro" id="IPR050361">
    <property type="entry name" value="MPP/UQCRC_Complex"/>
</dbReference>
<protein>
    <submittedName>
        <fullName evidence="6">Cytochrome b-c1 complex subunit 2, mitochondrial</fullName>
    </submittedName>
</protein>
<name>A0A8X6PRR9_NEPPI</name>
<dbReference type="Gene3D" id="3.30.830.10">
    <property type="entry name" value="Metalloenzyme, LuxS/M16 peptidase-like"/>
    <property type="match status" value="2"/>
</dbReference>
<evidence type="ECO:0000256" key="2">
    <source>
        <dbReference type="ARBA" id="ARBA00022946"/>
    </source>
</evidence>
<evidence type="ECO:0000256" key="1">
    <source>
        <dbReference type="ARBA" id="ARBA00004173"/>
    </source>
</evidence>
<dbReference type="EMBL" id="BMAW01023919">
    <property type="protein sequence ID" value="GFT85498.1"/>
    <property type="molecule type" value="Genomic_DNA"/>
</dbReference>
<dbReference type="AlphaFoldDB" id="A0A8X6PRR9"/>
<sequence>MNANRFRQIWSNKKKLFSTTKLRTAQTATQAEGDIELLTKQDAQISQISSGITVASVENYSPVTQVSAIIKAGSRYETGHNLGLVHCLRHCAVLSTKNHSGFTLTRNIEINGIKLNVTATRDHMIYNLKCSRDSVDSGLAILADVISNPAFKPWEVTEASEMLPLDLALHQKRPESVLLEALHKAAFRGGLSNSLYSEAFMIGKHKPDMLHNFVRGHFTASRTAVVGLGIAHEDLERSVGEHFHFEGGSAESDGASKFASGEVRIEADTPLVYSAVVAEGAGATNVKDMLSLGVLQCMLGLGNHIQMSDSRFSVLGEAAAKTTTNPFYVSGLNLNYSDTGLFGAYIVGQPEDMKSLVKAVVTQMKDASKSISESAVETAKHKLKAKLMMEREISDGNMCAMALDVANHGKIRDIQELEKAIDELKATDIKAVAGRVMKAKPAMASVGRLHDTPHVDELL</sequence>
<organism evidence="6 7">
    <name type="scientific">Nephila pilipes</name>
    <name type="common">Giant wood spider</name>
    <name type="synonym">Nephila maculata</name>
    <dbReference type="NCBI Taxonomy" id="299642"/>
    <lineage>
        <taxon>Eukaryota</taxon>
        <taxon>Metazoa</taxon>
        <taxon>Ecdysozoa</taxon>
        <taxon>Arthropoda</taxon>
        <taxon>Chelicerata</taxon>
        <taxon>Arachnida</taxon>
        <taxon>Araneae</taxon>
        <taxon>Araneomorphae</taxon>
        <taxon>Entelegynae</taxon>
        <taxon>Araneoidea</taxon>
        <taxon>Nephilidae</taxon>
        <taxon>Nephila</taxon>
    </lineage>
</organism>
<dbReference type="InterPro" id="IPR007863">
    <property type="entry name" value="Peptidase_M16_C"/>
</dbReference>
<dbReference type="GO" id="GO:0016020">
    <property type="term" value="C:membrane"/>
    <property type="evidence" value="ECO:0007669"/>
    <property type="project" value="UniProtKB-ARBA"/>
</dbReference>
<dbReference type="PANTHER" id="PTHR11851">
    <property type="entry name" value="METALLOPROTEASE"/>
    <property type="match status" value="1"/>
</dbReference>
<dbReference type="PANTHER" id="PTHR11851:SF226">
    <property type="entry name" value="CYTOCHROME B-C1 COMPLEX SUBUNIT 2, MITOCHONDRIAL"/>
    <property type="match status" value="1"/>
</dbReference>
<evidence type="ECO:0000259" key="5">
    <source>
        <dbReference type="Pfam" id="PF05193"/>
    </source>
</evidence>
<evidence type="ECO:0000313" key="7">
    <source>
        <dbReference type="Proteomes" id="UP000887013"/>
    </source>
</evidence>
<dbReference type="Proteomes" id="UP000887013">
    <property type="component" value="Unassembled WGS sequence"/>
</dbReference>
<dbReference type="Pfam" id="PF00675">
    <property type="entry name" value="Peptidase_M16"/>
    <property type="match status" value="1"/>
</dbReference>
<dbReference type="Pfam" id="PF05193">
    <property type="entry name" value="Peptidase_M16_C"/>
    <property type="match status" value="1"/>
</dbReference>
<proteinExistence type="predicted"/>
<dbReference type="InterPro" id="IPR011765">
    <property type="entry name" value="Pept_M16_N"/>
</dbReference>
<dbReference type="InterPro" id="IPR011249">
    <property type="entry name" value="Metalloenz_LuxS/M16"/>
</dbReference>
<evidence type="ECO:0000259" key="4">
    <source>
        <dbReference type="Pfam" id="PF00675"/>
    </source>
</evidence>
<keyword evidence="7" id="KW-1185">Reference proteome</keyword>
<dbReference type="SUPFAM" id="SSF63411">
    <property type="entry name" value="LuxS/MPP-like metallohydrolase"/>
    <property type="match status" value="2"/>
</dbReference>
<comment type="subcellular location">
    <subcellularLocation>
        <location evidence="1">Mitochondrion</location>
    </subcellularLocation>
</comment>
<evidence type="ECO:0000256" key="3">
    <source>
        <dbReference type="ARBA" id="ARBA00023128"/>
    </source>
</evidence>
<evidence type="ECO:0000313" key="6">
    <source>
        <dbReference type="EMBL" id="GFT85498.1"/>
    </source>
</evidence>
<gene>
    <name evidence="6" type="primary">QCR2</name>
    <name evidence="6" type="ORF">NPIL_478071</name>
</gene>
<accession>A0A8X6PRR9</accession>
<dbReference type="FunFam" id="3.30.830.10:FF:000021">
    <property type="entry name" value="Cytochrome b-c1 complex subunit 2"/>
    <property type="match status" value="1"/>
</dbReference>
<dbReference type="FunFam" id="3.30.830.10:FF:000039">
    <property type="entry name" value="Ubiquinol-cytochrome c reductase core subunit 2"/>
    <property type="match status" value="1"/>
</dbReference>
<dbReference type="GO" id="GO:0046872">
    <property type="term" value="F:metal ion binding"/>
    <property type="evidence" value="ECO:0007669"/>
    <property type="project" value="InterPro"/>
</dbReference>
<comment type="caution">
    <text evidence="6">The sequence shown here is derived from an EMBL/GenBank/DDBJ whole genome shotgun (WGS) entry which is preliminary data.</text>
</comment>
<keyword evidence="2" id="KW-0809">Transit peptide</keyword>